<dbReference type="AlphaFoldDB" id="A0AAP7N586"/>
<keyword evidence="1" id="KW-0175">Coiled coil</keyword>
<comment type="caution">
    <text evidence="2">The sequence shown here is derived from an EMBL/GenBank/DDBJ whole genome shotgun (WGS) entry which is preliminary data.</text>
</comment>
<dbReference type="SUPFAM" id="SSF88659">
    <property type="entry name" value="Sigma3 and sigma4 domains of RNA polymerase sigma factors"/>
    <property type="match status" value="1"/>
</dbReference>
<dbReference type="Proteomes" id="UP000180036">
    <property type="component" value="Unassembled WGS sequence"/>
</dbReference>
<dbReference type="InterPro" id="IPR013324">
    <property type="entry name" value="RNA_pol_sigma_r3/r4-like"/>
</dbReference>
<reference evidence="2 3" key="1">
    <citation type="submission" date="2016-10" db="EMBL/GenBank/DDBJ databases">
        <authorList>
            <person name="Marach S."/>
            <person name="Prathuangwong S."/>
            <person name="Takikawa Y."/>
            <person name="Dohra H."/>
        </authorList>
    </citation>
    <scope>NUCLEOTIDE SEQUENCE [LARGE SCALE GENOMIC DNA]</scope>
    <source>
        <strain evidence="2 3">K2</strain>
    </source>
</reference>
<organism evidence="2 3">
    <name type="scientific">Bacillus amyloliquefaciens</name>
    <name type="common">Bacillus velezensis</name>
    <dbReference type="NCBI Taxonomy" id="1390"/>
    <lineage>
        <taxon>Bacteria</taxon>
        <taxon>Bacillati</taxon>
        <taxon>Bacillota</taxon>
        <taxon>Bacilli</taxon>
        <taxon>Bacillales</taxon>
        <taxon>Bacillaceae</taxon>
        <taxon>Bacillus</taxon>
        <taxon>Bacillus amyloliquefaciens group</taxon>
    </lineage>
</organism>
<dbReference type="RefSeq" id="WP_071347895.1">
    <property type="nucleotide sequence ID" value="NZ_MOEA01000003.1"/>
</dbReference>
<sequence length="153" mass="18095">MSDQMMAWEIEEWIRDYNFMLREISRLSRILNKVEFAGQKLVATYGDEAGMPRGSAGISQVELRQMDRREKRLRKYETIVDFLERSTEEIEDEKNRIVFDCMLEGMKFREIALHLGVSRETVRRIKNDIVCHLCQMCETCQLLQLLNQIKSAV</sequence>
<gene>
    <name evidence="2" type="ORF">BKP66_11720</name>
</gene>
<dbReference type="EMBL" id="MOEA01000003">
    <property type="protein sequence ID" value="OIK20295.1"/>
    <property type="molecule type" value="Genomic_DNA"/>
</dbReference>
<evidence type="ECO:0000256" key="1">
    <source>
        <dbReference type="SAM" id="Coils"/>
    </source>
</evidence>
<proteinExistence type="predicted"/>
<evidence type="ECO:0000313" key="3">
    <source>
        <dbReference type="Proteomes" id="UP000180036"/>
    </source>
</evidence>
<evidence type="ECO:0000313" key="2">
    <source>
        <dbReference type="EMBL" id="OIK20295.1"/>
    </source>
</evidence>
<feature type="coiled-coil region" evidence="1">
    <location>
        <begin position="66"/>
        <end position="93"/>
    </location>
</feature>
<accession>A0AAP7N586</accession>
<name>A0AAP7N586_BACAM</name>
<protein>
    <submittedName>
        <fullName evidence="2">Uncharacterized protein</fullName>
    </submittedName>
</protein>